<accession>A0A1Z5T3R5</accession>
<keyword evidence="4" id="KW-0442">Lipid degradation</keyword>
<evidence type="ECO:0000313" key="10">
    <source>
        <dbReference type="EMBL" id="OTA30653.1"/>
    </source>
</evidence>
<keyword evidence="6" id="KW-0443">Lipid metabolism</keyword>
<keyword evidence="5" id="KW-1133">Transmembrane helix</keyword>
<comment type="caution">
    <text evidence="10">The sequence shown here is derived from an EMBL/GenBank/DDBJ whole genome shotgun (WGS) entry which is preliminary data.</text>
</comment>
<feature type="region of interest" description="Disordered" evidence="8">
    <location>
        <begin position="486"/>
        <end position="518"/>
    </location>
</feature>
<feature type="region of interest" description="Disordered" evidence="8">
    <location>
        <begin position="558"/>
        <end position="779"/>
    </location>
</feature>
<evidence type="ECO:0000256" key="1">
    <source>
        <dbReference type="ARBA" id="ARBA00004167"/>
    </source>
</evidence>
<feature type="compositionally biased region" description="Acidic residues" evidence="8">
    <location>
        <begin position="571"/>
        <end position="585"/>
    </location>
</feature>
<keyword evidence="3" id="KW-0378">Hydrolase</keyword>
<dbReference type="SUPFAM" id="SSF53474">
    <property type="entry name" value="alpha/beta-Hydrolases"/>
    <property type="match status" value="1"/>
</dbReference>
<name>A0A1Z5T3R5_HORWE</name>
<organism evidence="10 11">
    <name type="scientific">Hortaea werneckii EXF-2000</name>
    <dbReference type="NCBI Taxonomy" id="1157616"/>
    <lineage>
        <taxon>Eukaryota</taxon>
        <taxon>Fungi</taxon>
        <taxon>Dikarya</taxon>
        <taxon>Ascomycota</taxon>
        <taxon>Pezizomycotina</taxon>
        <taxon>Dothideomycetes</taxon>
        <taxon>Dothideomycetidae</taxon>
        <taxon>Mycosphaerellales</taxon>
        <taxon>Teratosphaeriaceae</taxon>
        <taxon>Hortaea</taxon>
    </lineage>
</organism>
<dbReference type="GO" id="GO:0016787">
    <property type="term" value="F:hydrolase activity"/>
    <property type="evidence" value="ECO:0007669"/>
    <property type="project" value="UniProtKB-KW"/>
</dbReference>
<dbReference type="STRING" id="1157616.A0A1Z5T3R5"/>
<evidence type="ECO:0000259" key="9">
    <source>
        <dbReference type="Pfam" id="PF04083"/>
    </source>
</evidence>
<dbReference type="Gene3D" id="3.40.50.1820">
    <property type="entry name" value="alpha/beta hydrolase"/>
    <property type="match status" value="1"/>
</dbReference>
<protein>
    <recommendedName>
        <fullName evidence="9">Partial AB-hydrolase lipase domain-containing protein</fullName>
    </recommendedName>
</protein>
<feature type="compositionally biased region" description="Polar residues" evidence="8">
    <location>
        <begin position="626"/>
        <end position="653"/>
    </location>
</feature>
<evidence type="ECO:0000313" key="11">
    <source>
        <dbReference type="Proteomes" id="UP000194280"/>
    </source>
</evidence>
<dbReference type="Proteomes" id="UP000194280">
    <property type="component" value="Unassembled WGS sequence"/>
</dbReference>
<dbReference type="GO" id="GO:0016042">
    <property type="term" value="P:lipid catabolic process"/>
    <property type="evidence" value="ECO:0007669"/>
    <property type="project" value="UniProtKB-KW"/>
</dbReference>
<dbReference type="Pfam" id="PF04083">
    <property type="entry name" value="Abhydro_lipase"/>
    <property type="match status" value="1"/>
</dbReference>
<dbReference type="InParanoid" id="A0A1Z5T3R5"/>
<dbReference type="EMBL" id="MUNK01000133">
    <property type="protein sequence ID" value="OTA30653.1"/>
    <property type="molecule type" value="Genomic_DNA"/>
</dbReference>
<evidence type="ECO:0000256" key="7">
    <source>
        <dbReference type="ARBA" id="ARBA00023136"/>
    </source>
</evidence>
<evidence type="ECO:0000256" key="2">
    <source>
        <dbReference type="ARBA" id="ARBA00022692"/>
    </source>
</evidence>
<dbReference type="AlphaFoldDB" id="A0A1Z5T3R5"/>
<dbReference type="InterPro" id="IPR029058">
    <property type="entry name" value="AB_hydrolase_fold"/>
</dbReference>
<gene>
    <name evidence="10" type="ORF">BTJ68_09453</name>
</gene>
<comment type="subcellular location">
    <subcellularLocation>
        <location evidence="1">Membrane</location>
        <topology evidence="1">Single-pass membrane protein</topology>
    </subcellularLocation>
</comment>
<evidence type="ECO:0000256" key="8">
    <source>
        <dbReference type="SAM" id="MobiDB-lite"/>
    </source>
</evidence>
<keyword evidence="2" id="KW-0812">Transmembrane</keyword>
<feature type="domain" description="Partial AB-hydrolase lipase" evidence="9">
    <location>
        <begin position="83"/>
        <end position="153"/>
    </location>
</feature>
<dbReference type="VEuPathDB" id="FungiDB:BTJ68_09453"/>
<keyword evidence="11" id="KW-1185">Reference proteome</keyword>
<dbReference type="FunCoup" id="A0A1Z5T3R5">
    <property type="interactions" value="2372"/>
</dbReference>
<feature type="compositionally biased region" description="Polar residues" evidence="8">
    <location>
        <begin position="691"/>
        <end position="713"/>
    </location>
</feature>
<evidence type="ECO:0000256" key="6">
    <source>
        <dbReference type="ARBA" id="ARBA00023098"/>
    </source>
</evidence>
<reference evidence="10 11" key="1">
    <citation type="submission" date="2017-01" db="EMBL/GenBank/DDBJ databases">
        <title>The recent genome duplication of the halophilic yeast Hortaea werneckii: insights from long-read sequencing.</title>
        <authorList>
            <person name="Sinha S."/>
            <person name="Flibotte S."/>
            <person name="Neira M."/>
            <person name="Lenassi M."/>
            <person name="Gostincar C."/>
            <person name="Stajich J.E."/>
            <person name="Nislow C.E."/>
        </authorList>
    </citation>
    <scope>NUCLEOTIDE SEQUENCE [LARGE SCALE GENOMIC DNA]</scope>
    <source>
        <strain evidence="10 11">EXF-2000</strain>
    </source>
</reference>
<evidence type="ECO:0000256" key="3">
    <source>
        <dbReference type="ARBA" id="ARBA00022801"/>
    </source>
</evidence>
<dbReference type="FunFam" id="3.40.50.1820:FF:000095">
    <property type="entry name" value="Triglyceride lipase-cholesterol esterase"/>
    <property type="match status" value="1"/>
</dbReference>
<dbReference type="InterPro" id="IPR006693">
    <property type="entry name" value="AB_hydrolase_lipase"/>
</dbReference>
<evidence type="ECO:0000256" key="5">
    <source>
        <dbReference type="ARBA" id="ARBA00022989"/>
    </source>
</evidence>
<keyword evidence="7" id="KW-0472">Membrane</keyword>
<dbReference type="GO" id="GO:0016020">
    <property type="term" value="C:membrane"/>
    <property type="evidence" value="ECO:0007669"/>
    <property type="project" value="UniProtKB-SubCell"/>
</dbReference>
<feature type="compositionally biased region" description="Low complexity" evidence="8">
    <location>
        <begin position="722"/>
        <end position="740"/>
    </location>
</feature>
<proteinExistence type="predicted"/>
<sequence>MALIPFLSRLHPREYLALTLSFTLLALETILRSITLLLPTPIIRFFYHVSRNAFNTLSSPYSRRARQKKRGVTSPLAQAQDFVELCELQGYVAEEHIVQTKDGYLLGLHRVVGRQGSAEGQQGQRVNSGEGSVGKKVVYMHHGLLMNSEVWVCLTDRERCLPFVLVEQGYDVWLGNNRGNKYSKKSVHSKPTEARFWDFSMDQFAFHDIPDSINYILETTRQPNLSYIGFSQGTAQAFATLSIHPTLNEKVNLFIALAPAMAPPGLASGTVASLCKSNPEVLFLAFGRRAILGSATMWQALLYPAIFTWFIDKSLAFLFNWQTRNISPHQKLAAYPHLYSFTSTKCVVHWFQIIRNGTFQMFDDETTTPFAVGNSAKYYKVAKFPTRNIKTPIHLIYGGSDSLVDIKLMLKELPRHTVARGIQKYEHLDLLWASDVNRLVFPHVLEALEMYTVPTEKSKEATAAADAASGWKGIEKGITERRMLQNSSPLSTNGSHQPPPPGYSETERAGASPSSPRIHRARREDLEQAEARGQAWGLAAAWQIENVGASGSSGLLDAGYDEGHNSSAGDALDETDVDGSVEGEEGYSVADHAPAVIGTGASGNAGMRLRGAANEDLSRSERRPTTAAQSLSPSASTTTTDGPSTVRPTSQSHPGRRKAVEGWWSSTASSEVDSPEKSSFESPITSPPQPNSLKPSTTSNKPDVLPTTPTSSPAAARESGVATTATSRARGTSDASSATSYLQHKAERSRAGSETSSLLSSSSRRRVGEDGKGFRGGFIVSPKASASLGSVSVDAAVGRGGMVEGGGGGTGGGVLLISPGQTLSTLQTHLTNLATTSPNCAEFMSKYRNRSITETVSKIRVRWAIADPGTPAGSGRDGKIWPKETMVTEENFTAVMRLLEWGGGKDVLDVKMARGEGGGRRGRRGRVGSDGALAFGRKKLVGLILEEVVLVVDLSFNLFLFFLLHFICPSLQGHEGVESGEVHW</sequence>
<dbReference type="OrthoDB" id="9974421at2759"/>
<feature type="compositionally biased region" description="Polar residues" evidence="8">
    <location>
        <begin position="486"/>
        <end position="496"/>
    </location>
</feature>
<dbReference type="PANTHER" id="PTHR11005">
    <property type="entry name" value="LYSOSOMAL ACID LIPASE-RELATED"/>
    <property type="match status" value="1"/>
</dbReference>
<evidence type="ECO:0000256" key="4">
    <source>
        <dbReference type="ARBA" id="ARBA00022963"/>
    </source>
</evidence>